<protein>
    <submittedName>
        <fullName evidence="1">Uncharacterized protein</fullName>
    </submittedName>
</protein>
<accession>D3B021</accession>
<keyword evidence="2" id="KW-1185">Reference proteome</keyword>
<proteinExistence type="predicted"/>
<reference evidence="1 2" key="1">
    <citation type="journal article" date="2011" name="Genome Res.">
        <title>Phylogeny-wide analysis of social amoeba genomes highlights ancient origins for complex intercellular communication.</title>
        <authorList>
            <person name="Heidel A.J."/>
            <person name="Lawal H.M."/>
            <person name="Felder M."/>
            <person name="Schilde C."/>
            <person name="Helps N.R."/>
            <person name="Tunggal B."/>
            <person name="Rivero F."/>
            <person name="John U."/>
            <person name="Schleicher M."/>
            <person name="Eichinger L."/>
            <person name="Platzer M."/>
            <person name="Noegel A.A."/>
            <person name="Schaap P."/>
            <person name="Gloeckner G."/>
        </authorList>
    </citation>
    <scope>NUCLEOTIDE SEQUENCE [LARGE SCALE GENOMIC DNA]</scope>
    <source>
        <strain evidence="2">ATCC 26659 / Pp 5 / PN500</strain>
    </source>
</reference>
<sequence length="72" mass="8196">MSNLTNQGADDLTDYDLLLYFRNKWNDWKFSAKIDCLKVKDATVVLGSVSLPEFGTYLESQYPASILVSEEK</sequence>
<organism evidence="1 2">
    <name type="scientific">Heterostelium pallidum (strain ATCC 26659 / Pp 5 / PN500)</name>
    <name type="common">Cellular slime mold</name>
    <name type="synonym">Polysphondylium pallidum</name>
    <dbReference type="NCBI Taxonomy" id="670386"/>
    <lineage>
        <taxon>Eukaryota</taxon>
        <taxon>Amoebozoa</taxon>
        <taxon>Evosea</taxon>
        <taxon>Eumycetozoa</taxon>
        <taxon>Dictyostelia</taxon>
        <taxon>Acytosteliales</taxon>
        <taxon>Acytosteliaceae</taxon>
        <taxon>Heterostelium</taxon>
    </lineage>
</organism>
<dbReference type="Proteomes" id="UP000001396">
    <property type="component" value="Unassembled WGS sequence"/>
</dbReference>
<dbReference type="AlphaFoldDB" id="D3B021"/>
<dbReference type="EMBL" id="ADBJ01000008">
    <property type="protein sequence ID" value="EFA84645.1"/>
    <property type="molecule type" value="Genomic_DNA"/>
</dbReference>
<comment type="caution">
    <text evidence="1">The sequence shown here is derived from an EMBL/GenBank/DDBJ whole genome shotgun (WGS) entry which is preliminary data.</text>
</comment>
<name>D3B021_HETP5</name>
<dbReference type="RefSeq" id="XP_020436758.1">
    <property type="nucleotide sequence ID" value="XM_020572641.1"/>
</dbReference>
<gene>
    <name evidence="1" type="ORF">PPL_01635</name>
</gene>
<evidence type="ECO:0000313" key="2">
    <source>
        <dbReference type="Proteomes" id="UP000001396"/>
    </source>
</evidence>
<evidence type="ECO:0000313" key="1">
    <source>
        <dbReference type="EMBL" id="EFA84645.1"/>
    </source>
</evidence>
<dbReference type="GeneID" id="31357164"/>
<dbReference type="InParanoid" id="D3B021"/>